<dbReference type="InterPro" id="IPR036271">
    <property type="entry name" value="Tet_transcr_reg_TetR-rel_C_sf"/>
</dbReference>
<dbReference type="RefSeq" id="WP_078923679.1">
    <property type="nucleotide sequence ID" value="NZ_FUYB01000020.1"/>
</dbReference>
<dbReference type="InterPro" id="IPR001647">
    <property type="entry name" value="HTH_TetR"/>
</dbReference>
<dbReference type="GO" id="GO:0000976">
    <property type="term" value="F:transcription cis-regulatory region binding"/>
    <property type="evidence" value="ECO:0007669"/>
    <property type="project" value="TreeGrafter"/>
</dbReference>
<accession>A0A1T4XPG2</accession>
<dbReference type="STRING" id="92487.SAMN02745130_03236"/>
<evidence type="ECO:0000256" key="2">
    <source>
        <dbReference type="ARBA" id="ARBA00023125"/>
    </source>
</evidence>
<evidence type="ECO:0000313" key="6">
    <source>
        <dbReference type="EMBL" id="SKA91233.1"/>
    </source>
</evidence>
<keyword evidence="3" id="KW-0804">Transcription</keyword>
<dbReference type="OrthoDB" id="5816932at2"/>
<dbReference type="EMBL" id="FUYB01000020">
    <property type="protein sequence ID" value="SKA91233.1"/>
    <property type="molecule type" value="Genomic_DNA"/>
</dbReference>
<keyword evidence="2 4" id="KW-0238">DNA-binding</keyword>
<sequence length="230" mass="25467">MPYLKKVIPQPEPIDCRILTAALDLFVQHGYHNISIHEIQKQAQVSIGSIYNYFGGKEGVARALYQHILHELDQAVDDAIAEGGSPVEQCKRVIADLFAYTESHRNIIAFAFHPKHAEFLPEEPQPSDSSAFIKMRAIVQQGMECGEFRQMDTWVAASAMFGGAIRMIQLRLEGKIERPLIEYLDEVLLTAKIGLCKAVPTLVTSPANLYTDTLNLNQSSPSLATTEAAA</sequence>
<dbReference type="InterPro" id="IPR023772">
    <property type="entry name" value="DNA-bd_HTH_TetR-type_CS"/>
</dbReference>
<proteinExistence type="predicted"/>
<keyword evidence="1" id="KW-0805">Transcription regulation</keyword>
<evidence type="ECO:0000256" key="1">
    <source>
        <dbReference type="ARBA" id="ARBA00023015"/>
    </source>
</evidence>
<protein>
    <submittedName>
        <fullName evidence="6">Transcriptional regulator, TetR family</fullName>
    </submittedName>
</protein>
<dbReference type="PANTHER" id="PTHR30055:SF234">
    <property type="entry name" value="HTH-TYPE TRANSCRIPTIONAL REGULATOR BETI"/>
    <property type="match status" value="1"/>
</dbReference>
<dbReference type="PRINTS" id="PR00455">
    <property type="entry name" value="HTHTETR"/>
</dbReference>
<dbReference type="GO" id="GO:0003700">
    <property type="term" value="F:DNA-binding transcription factor activity"/>
    <property type="evidence" value="ECO:0007669"/>
    <property type="project" value="TreeGrafter"/>
</dbReference>
<gene>
    <name evidence="6" type="ORF">SAMN02745130_03236</name>
</gene>
<name>A0A1T4XPG2_9GAMM</name>
<dbReference type="AlphaFoldDB" id="A0A1T4XPG2"/>
<dbReference type="PROSITE" id="PS01081">
    <property type="entry name" value="HTH_TETR_1"/>
    <property type="match status" value="1"/>
</dbReference>
<evidence type="ECO:0000313" key="7">
    <source>
        <dbReference type="Proteomes" id="UP000190460"/>
    </source>
</evidence>
<organism evidence="6 7">
    <name type="scientific">Thiothrix eikelboomii</name>
    <dbReference type="NCBI Taxonomy" id="92487"/>
    <lineage>
        <taxon>Bacteria</taxon>
        <taxon>Pseudomonadati</taxon>
        <taxon>Pseudomonadota</taxon>
        <taxon>Gammaproteobacteria</taxon>
        <taxon>Thiotrichales</taxon>
        <taxon>Thiotrichaceae</taxon>
        <taxon>Thiothrix</taxon>
    </lineage>
</organism>
<evidence type="ECO:0000256" key="4">
    <source>
        <dbReference type="PROSITE-ProRule" id="PRU00335"/>
    </source>
</evidence>
<evidence type="ECO:0000259" key="5">
    <source>
        <dbReference type="PROSITE" id="PS50977"/>
    </source>
</evidence>
<dbReference type="InterPro" id="IPR009057">
    <property type="entry name" value="Homeodomain-like_sf"/>
</dbReference>
<keyword evidence="7" id="KW-1185">Reference proteome</keyword>
<dbReference type="Proteomes" id="UP000190460">
    <property type="component" value="Unassembled WGS sequence"/>
</dbReference>
<dbReference type="PANTHER" id="PTHR30055">
    <property type="entry name" value="HTH-TYPE TRANSCRIPTIONAL REGULATOR RUTR"/>
    <property type="match status" value="1"/>
</dbReference>
<dbReference type="SUPFAM" id="SSF46689">
    <property type="entry name" value="Homeodomain-like"/>
    <property type="match status" value="1"/>
</dbReference>
<feature type="domain" description="HTH tetR-type" evidence="5">
    <location>
        <begin position="12"/>
        <end position="72"/>
    </location>
</feature>
<evidence type="ECO:0000256" key="3">
    <source>
        <dbReference type="ARBA" id="ARBA00023163"/>
    </source>
</evidence>
<dbReference type="PROSITE" id="PS50977">
    <property type="entry name" value="HTH_TETR_2"/>
    <property type="match status" value="1"/>
</dbReference>
<feature type="DNA-binding region" description="H-T-H motif" evidence="4">
    <location>
        <begin position="35"/>
        <end position="54"/>
    </location>
</feature>
<dbReference type="SUPFAM" id="SSF48498">
    <property type="entry name" value="Tetracyclin repressor-like, C-terminal domain"/>
    <property type="match status" value="1"/>
</dbReference>
<dbReference type="InterPro" id="IPR050109">
    <property type="entry name" value="HTH-type_TetR-like_transc_reg"/>
</dbReference>
<dbReference type="Gene3D" id="1.10.357.10">
    <property type="entry name" value="Tetracycline Repressor, domain 2"/>
    <property type="match status" value="1"/>
</dbReference>
<reference evidence="6 7" key="1">
    <citation type="submission" date="2017-02" db="EMBL/GenBank/DDBJ databases">
        <authorList>
            <person name="Peterson S.W."/>
        </authorList>
    </citation>
    <scope>NUCLEOTIDE SEQUENCE [LARGE SCALE GENOMIC DNA]</scope>
    <source>
        <strain evidence="6 7">ATCC 49788</strain>
    </source>
</reference>
<dbReference type="Pfam" id="PF00440">
    <property type="entry name" value="TetR_N"/>
    <property type="match status" value="1"/>
</dbReference>